<reference evidence="5 6" key="1">
    <citation type="submission" date="2018-11" db="EMBL/GenBank/DDBJ databases">
        <title>Novel Erysipelotrichaceae bacterium isolated from small intestine of a swine.</title>
        <authorList>
            <person name="Kim J.S."/>
            <person name="Choe H."/>
            <person name="Lee Y.R."/>
            <person name="Kim K.M."/>
            <person name="Park D.S."/>
        </authorList>
    </citation>
    <scope>NUCLEOTIDE SEQUENCE [LARGE SCALE GENOMIC DNA]</scope>
    <source>
        <strain evidence="5 6">SG0102</strain>
    </source>
</reference>
<evidence type="ECO:0000259" key="4">
    <source>
        <dbReference type="Pfam" id="PF22725"/>
    </source>
</evidence>
<dbReference type="Proteomes" id="UP000268059">
    <property type="component" value="Chromosome"/>
</dbReference>
<proteinExistence type="inferred from homology"/>
<dbReference type="Gene3D" id="3.40.50.720">
    <property type="entry name" value="NAD(P)-binding Rossmann-like Domain"/>
    <property type="match status" value="1"/>
</dbReference>
<feature type="domain" description="Gfo/Idh/MocA-like oxidoreductase N-terminal" evidence="3">
    <location>
        <begin position="2"/>
        <end position="118"/>
    </location>
</feature>
<gene>
    <name evidence="5" type="ORF">SG0102_11970</name>
</gene>
<accession>A0A3G9JMN5</accession>
<dbReference type="RefSeq" id="WP_125119154.1">
    <property type="nucleotide sequence ID" value="NZ_AP019309.1"/>
</dbReference>
<dbReference type="SUPFAM" id="SSF51735">
    <property type="entry name" value="NAD(P)-binding Rossmann-fold domains"/>
    <property type="match status" value="1"/>
</dbReference>
<dbReference type="PANTHER" id="PTHR22604:SF105">
    <property type="entry name" value="TRANS-1,2-DIHYDROBENZENE-1,2-DIOL DEHYDROGENASE"/>
    <property type="match status" value="1"/>
</dbReference>
<feature type="domain" description="GFO/IDH/MocA-like oxidoreductase" evidence="4">
    <location>
        <begin position="133"/>
        <end position="244"/>
    </location>
</feature>
<dbReference type="SUPFAM" id="SSF55347">
    <property type="entry name" value="Glyceraldehyde-3-phosphate dehydrogenase-like, C-terminal domain"/>
    <property type="match status" value="1"/>
</dbReference>
<evidence type="ECO:0000256" key="1">
    <source>
        <dbReference type="ARBA" id="ARBA00010928"/>
    </source>
</evidence>
<dbReference type="PANTHER" id="PTHR22604">
    <property type="entry name" value="OXIDOREDUCTASES"/>
    <property type="match status" value="1"/>
</dbReference>
<dbReference type="KEGG" id="ebm:SG0102_11970"/>
<dbReference type="InterPro" id="IPR055170">
    <property type="entry name" value="GFO_IDH_MocA-like_dom"/>
</dbReference>
<keyword evidence="6" id="KW-1185">Reference proteome</keyword>
<dbReference type="InterPro" id="IPR036291">
    <property type="entry name" value="NAD(P)-bd_dom_sf"/>
</dbReference>
<evidence type="ECO:0000313" key="6">
    <source>
        <dbReference type="Proteomes" id="UP000268059"/>
    </source>
</evidence>
<dbReference type="Gene3D" id="3.30.360.10">
    <property type="entry name" value="Dihydrodipicolinate Reductase, domain 2"/>
    <property type="match status" value="1"/>
</dbReference>
<sequence length="317" mass="35504">MLNWGIIGLGNVAKRFAASLTHFPEAALYAIASQTPEKREAFQKAFPAEKVYDSYAALLNDEEVDVVYIALPHGMHYKWAKAALEANKCVLIEKPAVLHAQEFVELSQIASSRQLFLMEAMKSRFIPLNKVIHQEVTSGLIGQIVSIENHFQSHHDYDAYSYLYDEVQGGALYDCGTYCLASVLDLVPGQMTAIQNNVTYHHGVDVYDEVHLTFENGVKALCVCSIEDAVKDRSMIIKGTNGQIKVDYFYRPTEALIEAGEESYTVTVEIPYDDFYPEIEAVHQGISYLKTESPLMSHQDSIRLSQTLEAIKKVSHG</sequence>
<evidence type="ECO:0000256" key="2">
    <source>
        <dbReference type="ARBA" id="ARBA00023002"/>
    </source>
</evidence>
<evidence type="ECO:0000259" key="3">
    <source>
        <dbReference type="Pfam" id="PF01408"/>
    </source>
</evidence>
<dbReference type="InterPro" id="IPR050984">
    <property type="entry name" value="Gfo/Idh/MocA_domain"/>
</dbReference>
<dbReference type="InParanoid" id="A0A3G9JMN5"/>
<dbReference type="Pfam" id="PF01408">
    <property type="entry name" value="GFO_IDH_MocA"/>
    <property type="match status" value="1"/>
</dbReference>
<dbReference type="InterPro" id="IPR000683">
    <property type="entry name" value="Gfo/Idh/MocA-like_OxRdtase_N"/>
</dbReference>
<dbReference type="Pfam" id="PF22725">
    <property type="entry name" value="GFO_IDH_MocA_C3"/>
    <property type="match status" value="1"/>
</dbReference>
<dbReference type="OrthoDB" id="9783105at2"/>
<protein>
    <submittedName>
        <fullName evidence="5">Dehydrogenase</fullName>
    </submittedName>
</protein>
<comment type="similarity">
    <text evidence="1">Belongs to the Gfo/Idh/MocA family.</text>
</comment>
<dbReference type="GO" id="GO:0016491">
    <property type="term" value="F:oxidoreductase activity"/>
    <property type="evidence" value="ECO:0007669"/>
    <property type="project" value="UniProtKB-KW"/>
</dbReference>
<keyword evidence="2" id="KW-0560">Oxidoreductase</keyword>
<dbReference type="EMBL" id="AP019309">
    <property type="protein sequence ID" value="BBH26263.1"/>
    <property type="molecule type" value="Genomic_DNA"/>
</dbReference>
<evidence type="ECO:0000313" key="5">
    <source>
        <dbReference type="EMBL" id="BBH26263.1"/>
    </source>
</evidence>
<organism evidence="5 6">
    <name type="scientific">Intestinibaculum porci</name>
    <dbReference type="NCBI Taxonomy" id="2487118"/>
    <lineage>
        <taxon>Bacteria</taxon>
        <taxon>Bacillati</taxon>
        <taxon>Bacillota</taxon>
        <taxon>Erysipelotrichia</taxon>
        <taxon>Erysipelotrichales</taxon>
        <taxon>Erysipelotrichaceae</taxon>
        <taxon>Intestinibaculum</taxon>
    </lineage>
</organism>
<dbReference type="AlphaFoldDB" id="A0A3G9JMN5"/>
<dbReference type="GO" id="GO:0000166">
    <property type="term" value="F:nucleotide binding"/>
    <property type="evidence" value="ECO:0007669"/>
    <property type="project" value="InterPro"/>
</dbReference>
<name>A0A3G9JMN5_9FIRM</name>